<dbReference type="EMBL" id="QGKV02001507">
    <property type="protein sequence ID" value="KAF3529770.1"/>
    <property type="molecule type" value="Genomic_DNA"/>
</dbReference>
<accession>A0ABQ7BC98</accession>
<evidence type="ECO:0000313" key="4">
    <source>
        <dbReference type="Proteomes" id="UP000266723"/>
    </source>
</evidence>
<organism evidence="3 4">
    <name type="scientific">Brassica cretica</name>
    <name type="common">Mustard</name>
    <dbReference type="NCBI Taxonomy" id="69181"/>
    <lineage>
        <taxon>Eukaryota</taxon>
        <taxon>Viridiplantae</taxon>
        <taxon>Streptophyta</taxon>
        <taxon>Embryophyta</taxon>
        <taxon>Tracheophyta</taxon>
        <taxon>Spermatophyta</taxon>
        <taxon>Magnoliopsida</taxon>
        <taxon>eudicotyledons</taxon>
        <taxon>Gunneridae</taxon>
        <taxon>Pentapetalae</taxon>
        <taxon>rosids</taxon>
        <taxon>malvids</taxon>
        <taxon>Brassicales</taxon>
        <taxon>Brassicaceae</taxon>
        <taxon>Brassiceae</taxon>
        <taxon>Brassica</taxon>
    </lineage>
</organism>
<comment type="caution">
    <text evidence="3">The sequence shown here is derived from an EMBL/GenBank/DDBJ whole genome shotgun (WGS) entry which is preliminary data.</text>
</comment>
<feature type="region of interest" description="Disordered" evidence="1">
    <location>
        <begin position="471"/>
        <end position="499"/>
    </location>
</feature>
<feature type="domain" description="DUF1995" evidence="2">
    <location>
        <begin position="71"/>
        <end position="307"/>
    </location>
</feature>
<protein>
    <recommendedName>
        <fullName evidence="2">DUF1995 domain-containing protein</fullName>
    </recommendedName>
</protein>
<reference evidence="3 4" key="1">
    <citation type="journal article" date="2020" name="BMC Genomics">
        <title>Intraspecific diversification of the crop wild relative Brassica cretica Lam. using demographic model selection.</title>
        <authorList>
            <person name="Kioukis A."/>
            <person name="Michalopoulou V.A."/>
            <person name="Briers L."/>
            <person name="Pirintsos S."/>
            <person name="Studholme D.J."/>
            <person name="Pavlidis P."/>
            <person name="Sarris P.F."/>
        </authorList>
    </citation>
    <scope>NUCLEOTIDE SEQUENCE [LARGE SCALE GENOMIC DNA]</scope>
    <source>
        <strain evidence="4">cv. PFS-1207/04</strain>
    </source>
</reference>
<name>A0ABQ7BC98_BRACR</name>
<keyword evidence="4" id="KW-1185">Reference proteome</keyword>
<proteinExistence type="predicted"/>
<gene>
    <name evidence="3" type="ORF">DY000_02042225</name>
</gene>
<feature type="region of interest" description="Disordered" evidence="1">
    <location>
        <begin position="16"/>
        <end position="50"/>
    </location>
</feature>
<evidence type="ECO:0000313" key="3">
    <source>
        <dbReference type="EMBL" id="KAF3529770.1"/>
    </source>
</evidence>
<sequence length="499" mass="55012">MASTLFKFHSQTFKAPNPSLPSSNHLKSRTSNLHFPNSTSHHSRHLNKESTTRTCFLTPLCSSLPSPSSPPASKEEAILQAKTCLSSCLVKPLNNPKLASPKLKKLKQPRFRLEIPILDDDSPSSLSQLAFSIFSDMPISRRGSNAVVKLLFLWPDPSFVEPAVKAFRSDNTNHIAMSPVSEPLNKALKSADVAVFMAPERSQLEDVRVSTEGFATKPVVMINPRWLFEEEKSFGDDFVGSFDVIYAFTGLEVRGILSKRKGVIFKCVRDGVVSGERWNVLVEEEEGDGALKVVSQFKARPSMEEVELVLYNLMAMNSPITKSAKFLKDLTFKALNPLSPSSNHPKSESHIFISLIQSHAIHDGSTKNPPQNSFLGSSLSSSSSPPISKEEAILQAKTCLSSGLVKLASPKLKKLKQPRFRLEIPILDNDSPSSLSQLVFPSLATCPPRDEAPTSSSFSSSGQTLLSWNLQSKPSALRQRQPHRNVSSFRLRQQSSEIC</sequence>
<feature type="compositionally biased region" description="Polar residues" evidence="1">
    <location>
        <begin position="16"/>
        <end position="40"/>
    </location>
</feature>
<dbReference type="PANTHER" id="PTHR36365">
    <property type="entry name" value="OS05G0500400 PROTEIN"/>
    <property type="match status" value="1"/>
</dbReference>
<dbReference type="Pfam" id="PF09353">
    <property type="entry name" value="DUF1995"/>
    <property type="match status" value="1"/>
</dbReference>
<feature type="compositionally biased region" description="Polar residues" evidence="1">
    <location>
        <begin position="484"/>
        <end position="499"/>
    </location>
</feature>
<dbReference type="PANTHER" id="PTHR36365:SF1">
    <property type="entry name" value="OS05G0500400 PROTEIN"/>
    <property type="match status" value="1"/>
</dbReference>
<evidence type="ECO:0000259" key="2">
    <source>
        <dbReference type="Pfam" id="PF09353"/>
    </source>
</evidence>
<evidence type="ECO:0000256" key="1">
    <source>
        <dbReference type="SAM" id="MobiDB-lite"/>
    </source>
</evidence>
<dbReference type="InterPro" id="IPR018962">
    <property type="entry name" value="DUF1995"/>
</dbReference>
<dbReference type="Proteomes" id="UP000266723">
    <property type="component" value="Unassembled WGS sequence"/>
</dbReference>